<feature type="transmembrane region" description="Helical" evidence="1">
    <location>
        <begin position="35"/>
        <end position="56"/>
    </location>
</feature>
<proteinExistence type="predicted"/>
<evidence type="ECO:0000313" key="2">
    <source>
        <dbReference type="EMBL" id="NYS47981.1"/>
    </source>
</evidence>
<dbReference type="EMBL" id="JACBYF010000020">
    <property type="protein sequence ID" value="NYS47981.1"/>
    <property type="molecule type" value="Genomic_DNA"/>
</dbReference>
<feature type="transmembrane region" description="Helical" evidence="1">
    <location>
        <begin position="152"/>
        <end position="175"/>
    </location>
</feature>
<comment type="caution">
    <text evidence="2">The sequence shown here is derived from an EMBL/GenBank/DDBJ whole genome shotgun (WGS) entry which is preliminary data.</text>
</comment>
<organism evidence="2 3">
    <name type="scientific">Gemelliphila palaticanis</name>
    <dbReference type="NCBI Taxonomy" id="81950"/>
    <lineage>
        <taxon>Bacteria</taxon>
        <taxon>Bacillati</taxon>
        <taxon>Bacillota</taxon>
        <taxon>Bacilli</taxon>
        <taxon>Bacillales</taxon>
        <taxon>Gemellaceae</taxon>
        <taxon>Gemelliphila</taxon>
    </lineage>
</organism>
<feature type="transmembrane region" description="Helical" evidence="1">
    <location>
        <begin position="109"/>
        <end position="132"/>
    </location>
</feature>
<protein>
    <submittedName>
        <fullName evidence="2">DUF554 domain-containing protein</fullName>
    </submittedName>
</protein>
<feature type="transmembrane region" description="Helical" evidence="1">
    <location>
        <begin position="68"/>
        <end position="88"/>
    </location>
</feature>
<dbReference type="RefSeq" id="WP_179941761.1">
    <property type="nucleotide sequence ID" value="NZ_JACBYF010000020.1"/>
</dbReference>
<keyword evidence="1" id="KW-0472">Membrane</keyword>
<name>A0ABX2T4Q5_9BACL</name>
<evidence type="ECO:0000313" key="3">
    <source>
        <dbReference type="Proteomes" id="UP000531840"/>
    </source>
</evidence>
<dbReference type="PANTHER" id="PTHR36111">
    <property type="entry name" value="INNER MEMBRANE PROTEIN-RELATED"/>
    <property type="match status" value="1"/>
</dbReference>
<dbReference type="Pfam" id="PF04474">
    <property type="entry name" value="DUF554"/>
    <property type="match status" value="1"/>
</dbReference>
<feature type="transmembrane region" description="Helical" evidence="1">
    <location>
        <begin position="221"/>
        <end position="239"/>
    </location>
</feature>
<keyword evidence="3" id="KW-1185">Reference proteome</keyword>
<dbReference type="InterPro" id="IPR007563">
    <property type="entry name" value="DUF554"/>
</dbReference>
<reference evidence="2 3" key="1">
    <citation type="submission" date="2020-07" db="EMBL/GenBank/DDBJ databases">
        <title>MOT database genomes.</title>
        <authorList>
            <person name="Joseph S."/>
            <person name="Aduse-Opoku J."/>
            <person name="Hashim A."/>
            <person name="Wade W."/>
            <person name="Curtis M."/>
        </authorList>
    </citation>
    <scope>NUCLEOTIDE SEQUENCE [LARGE SCALE GENOMIC DNA]</scope>
    <source>
        <strain evidence="2 3">CIP 106318</strain>
    </source>
</reference>
<dbReference type="PANTHER" id="PTHR36111:SF2">
    <property type="entry name" value="INNER MEMBRANE PROTEIN"/>
    <property type="match status" value="1"/>
</dbReference>
<keyword evidence="1" id="KW-0812">Transmembrane</keyword>
<keyword evidence="1" id="KW-1133">Transmembrane helix</keyword>
<sequence>MIGLGTIVNFIAILICGFIGLMLKKGLPEKLKNSIMMIMGLSVVVMGFVGVVENTFKINNGTLETKNFMFVILSLVIGTIIGEIIDIEKRFDKLGRILKSLIKSNNDNNFIEGFVTSSILFCVGAMGILGAIQDGINADPTLLYTKSILDGITVIIFASTYGLGAVFSAFSVLVYQGVITLMSFAIHDYVTPNMLANISIVGSVMIICLGFNLFANVKFRVANMLPALIIVVLFTILNFF</sequence>
<accession>A0ABX2T4Q5</accession>
<gene>
    <name evidence="2" type="ORF">HZY85_07330</name>
</gene>
<feature type="transmembrane region" description="Helical" evidence="1">
    <location>
        <begin position="195"/>
        <end position="215"/>
    </location>
</feature>
<dbReference type="Proteomes" id="UP000531840">
    <property type="component" value="Unassembled WGS sequence"/>
</dbReference>
<feature type="transmembrane region" description="Helical" evidence="1">
    <location>
        <begin position="6"/>
        <end position="23"/>
    </location>
</feature>
<evidence type="ECO:0000256" key="1">
    <source>
        <dbReference type="SAM" id="Phobius"/>
    </source>
</evidence>